<proteinExistence type="predicted"/>
<accession>A0A1E2RWH3</accession>
<reference evidence="3 4" key="1">
    <citation type="submission" date="2016-07" db="EMBL/GenBank/DDBJ databases">
        <title>Draft genome sequence of Methyloligella halotolerans C2T (VKM B-2706T=CCUG 61687T=DSM 25045T), a halotolerant polyhydroxybutyrate accumulating methylotroph.</title>
        <authorList>
            <person name="Vasilenko O.V."/>
            <person name="Doronina N.V."/>
            <person name="Poroshina M.N."/>
            <person name="Tarlachkov S.V."/>
            <person name="Trotsenko Y.A."/>
        </authorList>
    </citation>
    <scope>NUCLEOTIDE SEQUENCE [LARGE SCALE GENOMIC DNA]</scope>
    <source>
        <strain evidence="3 4">VKM B-2706</strain>
    </source>
</reference>
<keyword evidence="2" id="KW-0812">Transmembrane</keyword>
<evidence type="ECO:0000256" key="2">
    <source>
        <dbReference type="SAM" id="Phobius"/>
    </source>
</evidence>
<evidence type="ECO:0000256" key="1">
    <source>
        <dbReference type="SAM" id="MobiDB-lite"/>
    </source>
</evidence>
<keyword evidence="2" id="KW-0472">Membrane</keyword>
<dbReference type="AlphaFoldDB" id="A0A1E2RWH3"/>
<gene>
    <name evidence="3" type="ORF">A7A08_02334</name>
</gene>
<protein>
    <recommendedName>
        <fullName evidence="5">DUF883 domain-containing protein</fullName>
    </recommendedName>
</protein>
<evidence type="ECO:0000313" key="4">
    <source>
        <dbReference type="Proteomes" id="UP000095087"/>
    </source>
</evidence>
<dbReference type="Proteomes" id="UP000095087">
    <property type="component" value="Unassembled WGS sequence"/>
</dbReference>
<sequence>MENATRTESVQRRSDTGGDKIRGQMQDTADGVSEIVAHQYERVKDTFVDAGDTVGRAIQRNPLTAISIGLGLGFLFAFVIVGGNKPR</sequence>
<evidence type="ECO:0008006" key="5">
    <source>
        <dbReference type="Google" id="ProtNLM"/>
    </source>
</evidence>
<dbReference type="RefSeq" id="WP_069095550.1">
    <property type="nucleotide sequence ID" value="NZ_MASI01000006.1"/>
</dbReference>
<organism evidence="3 4">
    <name type="scientific">Methyloligella halotolerans</name>
    <dbReference type="NCBI Taxonomy" id="1177755"/>
    <lineage>
        <taxon>Bacteria</taxon>
        <taxon>Pseudomonadati</taxon>
        <taxon>Pseudomonadota</taxon>
        <taxon>Alphaproteobacteria</taxon>
        <taxon>Hyphomicrobiales</taxon>
        <taxon>Hyphomicrobiaceae</taxon>
        <taxon>Methyloligella</taxon>
    </lineage>
</organism>
<evidence type="ECO:0000313" key="3">
    <source>
        <dbReference type="EMBL" id="ODA66567.1"/>
    </source>
</evidence>
<feature type="transmembrane region" description="Helical" evidence="2">
    <location>
        <begin position="63"/>
        <end position="83"/>
    </location>
</feature>
<name>A0A1E2RWH3_9HYPH</name>
<comment type="caution">
    <text evidence="3">The sequence shown here is derived from an EMBL/GenBank/DDBJ whole genome shotgun (WGS) entry which is preliminary data.</text>
</comment>
<feature type="compositionally biased region" description="Basic and acidic residues" evidence="1">
    <location>
        <begin position="9"/>
        <end position="22"/>
    </location>
</feature>
<dbReference type="EMBL" id="MASI01000006">
    <property type="protein sequence ID" value="ODA66567.1"/>
    <property type="molecule type" value="Genomic_DNA"/>
</dbReference>
<keyword evidence="2" id="KW-1133">Transmembrane helix</keyword>
<keyword evidence="4" id="KW-1185">Reference proteome</keyword>
<feature type="region of interest" description="Disordered" evidence="1">
    <location>
        <begin position="1"/>
        <end position="27"/>
    </location>
</feature>